<dbReference type="GO" id="GO:0140663">
    <property type="term" value="F:ATP-dependent FeS chaperone activity"/>
    <property type="evidence" value="ECO:0007669"/>
    <property type="project" value="InterPro"/>
</dbReference>
<dbReference type="GO" id="GO:0051539">
    <property type="term" value="F:4 iron, 4 sulfur cluster binding"/>
    <property type="evidence" value="ECO:0007669"/>
    <property type="project" value="UniProtKB-UniRule"/>
</dbReference>
<dbReference type="InterPro" id="IPR000808">
    <property type="entry name" value="Mrp-like_CS"/>
</dbReference>
<name>C1MLK8_MICPC</name>
<keyword evidence="6 8" id="KW-0408">Iron</keyword>
<comment type="cofactor">
    <cofactor evidence="8">
        <name>[4Fe-4S] cluster</name>
        <dbReference type="ChEBI" id="CHEBI:49883"/>
    </cofactor>
    <text evidence="8">Binds 3 [4Fe-4S] clusters per homodimer. Contains two stable clusters in the N-termini and one labile, bridging cluster between subunits of the homodimer.</text>
</comment>
<comment type="miscellaneous">
    <text evidence="8">Although plant and algal NBP35 proteins lack the characteristic CXXC motif in the C-terminus, thought to be required for Fe-S cluster binding, they can bind a [4Fe-4S] cluster in the C-terminus. Also, in this linage, no CFD1 partner protein homolog as found in other eukaryotes can be found.</text>
</comment>
<dbReference type="RefSeq" id="XP_003056184.1">
    <property type="nucleotide sequence ID" value="XM_003056138.1"/>
</dbReference>
<comment type="similarity">
    <text evidence="8">Belongs to the Mrp/NBP35 ATP-binding proteins family. NUBP1/NBP35 subfamily.</text>
</comment>
<dbReference type="PANTHER" id="PTHR23264">
    <property type="entry name" value="NUCLEOTIDE-BINDING PROTEIN NBP35 YEAST -RELATED"/>
    <property type="match status" value="1"/>
</dbReference>
<dbReference type="GeneID" id="9682044"/>
<dbReference type="PROSITE" id="PS01215">
    <property type="entry name" value="MRP"/>
    <property type="match status" value="1"/>
</dbReference>
<dbReference type="GO" id="GO:0005829">
    <property type="term" value="C:cytosol"/>
    <property type="evidence" value="ECO:0007669"/>
    <property type="project" value="TreeGrafter"/>
</dbReference>
<evidence type="ECO:0000256" key="2">
    <source>
        <dbReference type="ARBA" id="ARBA00022490"/>
    </source>
</evidence>
<keyword evidence="10" id="KW-1185">Reference proteome</keyword>
<keyword evidence="4 8" id="KW-0547">Nucleotide-binding</keyword>
<comment type="subunit">
    <text evidence="8">Homodimer and homotetramer. Predominantly homodimeric.</text>
</comment>
<dbReference type="GO" id="GO:0046872">
    <property type="term" value="F:metal ion binding"/>
    <property type="evidence" value="ECO:0007669"/>
    <property type="project" value="UniProtKB-KW"/>
</dbReference>
<evidence type="ECO:0000313" key="9">
    <source>
        <dbReference type="EMBL" id="EEH59560.1"/>
    </source>
</evidence>
<dbReference type="Proteomes" id="UP000001876">
    <property type="component" value="Unassembled WGS sequence"/>
</dbReference>
<evidence type="ECO:0000256" key="5">
    <source>
        <dbReference type="ARBA" id="ARBA00022840"/>
    </source>
</evidence>
<proteinExistence type="inferred from homology"/>
<dbReference type="GO" id="GO:0016226">
    <property type="term" value="P:iron-sulfur cluster assembly"/>
    <property type="evidence" value="ECO:0007669"/>
    <property type="project" value="UniProtKB-UniRule"/>
</dbReference>
<evidence type="ECO:0000256" key="3">
    <source>
        <dbReference type="ARBA" id="ARBA00022723"/>
    </source>
</evidence>
<dbReference type="InterPro" id="IPR019591">
    <property type="entry name" value="Mrp/NBP35_ATP-bd"/>
</dbReference>
<organism evidence="10">
    <name type="scientific">Micromonas pusilla (strain CCMP1545)</name>
    <name type="common">Picoplanktonic green alga</name>
    <dbReference type="NCBI Taxonomy" id="564608"/>
    <lineage>
        <taxon>Eukaryota</taxon>
        <taxon>Viridiplantae</taxon>
        <taxon>Chlorophyta</taxon>
        <taxon>Mamiellophyceae</taxon>
        <taxon>Mamiellales</taxon>
        <taxon>Mamiellaceae</taxon>
        <taxon>Micromonas</taxon>
    </lineage>
</organism>
<dbReference type="CDD" id="cd02037">
    <property type="entry name" value="Mrp_NBP35"/>
    <property type="match status" value="1"/>
</dbReference>
<dbReference type="OrthoDB" id="1741334at2759"/>
<evidence type="ECO:0000313" key="10">
    <source>
        <dbReference type="Proteomes" id="UP000001876"/>
    </source>
</evidence>
<reference evidence="9 10" key="1">
    <citation type="journal article" date="2009" name="Science">
        <title>Green evolution and dynamic adaptations revealed by genomes of the marine picoeukaryotes Micromonas.</title>
        <authorList>
            <person name="Worden A.Z."/>
            <person name="Lee J.H."/>
            <person name="Mock T."/>
            <person name="Rouze P."/>
            <person name="Simmons M.P."/>
            <person name="Aerts A.L."/>
            <person name="Allen A.E."/>
            <person name="Cuvelier M.L."/>
            <person name="Derelle E."/>
            <person name="Everett M.V."/>
            <person name="Foulon E."/>
            <person name="Grimwood J."/>
            <person name="Gundlach H."/>
            <person name="Henrissat B."/>
            <person name="Napoli C."/>
            <person name="McDonald S.M."/>
            <person name="Parker M.S."/>
            <person name="Rombauts S."/>
            <person name="Salamov A."/>
            <person name="Von Dassow P."/>
            <person name="Badger J.H."/>
            <person name="Coutinho P.M."/>
            <person name="Demir E."/>
            <person name="Dubchak I."/>
            <person name="Gentemann C."/>
            <person name="Eikrem W."/>
            <person name="Gready J.E."/>
            <person name="John U."/>
            <person name="Lanier W."/>
            <person name="Lindquist E.A."/>
            <person name="Lucas S."/>
            <person name="Mayer K.F."/>
            <person name="Moreau H."/>
            <person name="Not F."/>
            <person name="Otillar R."/>
            <person name="Panaud O."/>
            <person name="Pangilinan J."/>
            <person name="Paulsen I."/>
            <person name="Piegu B."/>
            <person name="Poliakov A."/>
            <person name="Robbens S."/>
            <person name="Schmutz J."/>
            <person name="Toulza E."/>
            <person name="Wyss T."/>
            <person name="Zelensky A."/>
            <person name="Zhou K."/>
            <person name="Armbrust E.V."/>
            <person name="Bhattacharya D."/>
            <person name="Goodenough U.W."/>
            <person name="Van de Peer Y."/>
            <person name="Grigoriev I.V."/>
        </authorList>
    </citation>
    <scope>NUCLEOTIDE SEQUENCE [LARGE SCALE GENOMIC DNA]</scope>
    <source>
        <strain evidence="9 10">CCMP1545</strain>
    </source>
</reference>
<evidence type="ECO:0000256" key="6">
    <source>
        <dbReference type="ARBA" id="ARBA00023004"/>
    </source>
</evidence>
<dbReference type="InterPro" id="IPR028601">
    <property type="entry name" value="NUBP1/Nbp35"/>
</dbReference>
<keyword evidence="1 8" id="KW-0004">4Fe-4S</keyword>
<keyword evidence="3 8" id="KW-0479">Metal-binding</keyword>
<sequence length="376" mass="39793">MSTSINDDFSRGPKCPGTNSEAAGNAVACAGCPNKEACQTASTIDPDVLAIRHRLANVKHKILVLSGKGGVGKSTFATQLAYGLSARGAEVGLLDIDICGPSAPIMFGQVGQDVHRSNSGWSPVYVKEGLAVMSIGFLMQNPDDAVIWRGPRKNGLIKQFLTDTEWGNLDFLIVDAPPGTSDEHLSIVQYMKLAGIDGALVITTPQEVALADVRKEINFCAKVGVRVLGVVENMSTMILPVESVQLKFISGPDGDVTEQVRKVLALHFPSPENEVAPSSLSAQVDIFSSNLGAASRMCKWAGVPLLGQVPLDPAIATATERGCSLFSDEVGGRNQNIRNLSLGISPASFEAMKTILDNVICAISEVQSDVFKTGQL</sequence>
<dbReference type="EMBL" id="GG663736">
    <property type="protein sequence ID" value="EEH59560.1"/>
    <property type="molecule type" value="Genomic_DNA"/>
</dbReference>
<evidence type="ECO:0000256" key="7">
    <source>
        <dbReference type="ARBA" id="ARBA00023014"/>
    </source>
</evidence>
<feature type="binding site" evidence="8">
    <location>
        <begin position="67"/>
        <end position="74"/>
    </location>
    <ligand>
        <name>ATP</name>
        <dbReference type="ChEBI" id="CHEBI:30616"/>
    </ligand>
</feature>
<evidence type="ECO:0000256" key="4">
    <source>
        <dbReference type="ARBA" id="ARBA00022741"/>
    </source>
</evidence>
<dbReference type="Pfam" id="PF10609">
    <property type="entry name" value="ParA"/>
    <property type="match status" value="1"/>
</dbReference>
<feature type="binding site" evidence="8">
    <location>
        <position position="15"/>
    </location>
    <ligand>
        <name>[4Fe-4S] cluster</name>
        <dbReference type="ChEBI" id="CHEBI:49883"/>
        <label>1</label>
    </ligand>
</feature>
<dbReference type="PANTHER" id="PTHR23264:SF19">
    <property type="entry name" value="CYTOSOLIC FE-S CLUSTER ASSEMBLY FACTOR NUBP2"/>
    <property type="match status" value="1"/>
</dbReference>
<dbReference type="eggNOG" id="KOG3022">
    <property type="taxonomic scope" value="Eukaryota"/>
</dbReference>
<keyword evidence="7 8" id="KW-0411">Iron-sulfur</keyword>
<evidence type="ECO:0000256" key="8">
    <source>
        <dbReference type="HAMAP-Rule" id="MF_03038"/>
    </source>
</evidence>
<gene>
    <name evidence="8" type="primary">NBP35</name>
    <name evidence="9" type="ORF">MICPUCDRAFT_25310</name>
</gene>
<comment type="function">
    <text evidence="8">Component of the cytosolic iron-sulfur (Fe-S) protein assembly (CIA) machinery. Required for maturation of extramitochondrial Fe-S proteins. Functions as Fe-S scaffold, mediating the de novo assembly of an Fe-S cluster and its transfer to target apoproteins. Essential for embryo development.</text>
</comment>
<dbReference type="AlphaFoldDB" id="C1MLK8"/>
<dbReference type="HAMAP" id="MF_02040">
    <property type="entry name" value="Mrp_NBP35"/>
    <property type="match status" value="1"/>
</dbReference>
<evidence type="ECO:0000256" key="1">
    <source>
        <dbReference type="ARBA" id="ARBA00022485"/>
    </source>
</evidence>
<dbReference type="HAMAP" id="MF_03038">
    <property type="entry name" value="NUBP1"/>
    <property type="match status" value="1"/>
</dbReference>
<dbReference type="OMA" id="EMDCQVG"/>
<dbReference type="STRING" id="564608.C1MLK8"/>
<dbReference type="Gene3D" id="3.40.50.300">
    <property type="entry name" value="P-loop containing nucleotide triphosphate hydrolases"/>
    <property type="match status" value="1"/>
</dbReference>
<protein>
    <recommendedName>
        <fullName evidence="8">Cytosolic Fe-S cluster assembly factor NBP35</fullName>
    </recommendedName>
</protein>
<dbReference type="KEGG" id="mpp:MICPUCDRAFT_25310"/>
<keyword evidence="2 8" id="KW-0963">Cytoplasm</keyword>
<dbReference type="InterPro" id="IPR033756">
    <property type="entry name" value="YlxH/NBP35"/>
</dbReference>
<feature type="binding site" evidence="8">
    <location>
        <position position="38"/>
    </location>
    <ligand>
        <name>[4Fe-4S] cluster</name>
        <dbReference type="ChEBI" id="CHEBI:49883"/>
        <label>1</label>
    </ligand>
</feature>
<feature type="binding site" evidence="8">
    <location>
        <position position="29"/>
    </location>
    <ligand>
        <name>[4Fe-4S] cluster</name>
        <dbReference type="ChEBI" id="CHEBI:49883"/>
        <label>1</label>
    </ligand>
</feature>
<feature type="binding site" evidence="8">
    <location>
        <position position="32"/>
    </location>
    <ligand>
        <name>[4Fe-4S] cluster</name>
        <dbReference type="ChEBI" id="CHEBI:49883"/>
        <label>1</label>
    </ligand>
</feature>
<accession>C1MLK8</accession>
<dbReference type="SUPFAM" id="SSF52540">
    <property type="entry name" value="P-loop containing nucleoside triphosphate hydrolases"/>
    <property type="match status" value="1"/>
</dbReference>
<dbReference type="GO" id="GO:0005524">
    <property type="term" value="F:ATP binding"/>
    <property type="evidence" value="ECO:0007669"/>
    <property type="project" value="UniProtKB-KW"/>
</dbReference>
<keyword evidence="5 8" id="KW-0067">ATP-binding</keyword>
<dbReference type="InterPro" id="IPR027417">
    <property type="entry name" value="P-loop_NTPase"/>
</dbReference>
<comment type="subcellular location">
    <subcellularLocation>
        <location evidence="8">Cytoplasm</location>
    </subcellularLocation>
</comment>